<dbReference type="PANTHER" id="PTHR33164">
    <property type="entry name" value="TRANSCRIPTIONAL REGULATOR, MARR FAMILY"/>
    <property type="match status" value="1"/>
</dbReference>
<evidence type="ECO:0000256" key="3">
    <source>
        <dbReference type="ARBA" id="ARBA00023163"/>
    </source>
</evidence>
<dbReference type="Proteomes" id="UP000006281">
    <property type="component" value="Chromosome"/>
</dbReference>
<keyword evidence="7" id="KW-1185">Reference proteome</keyword>
<sequence length="252" mass="27198">MNFVAFTVFRVRVAAADSRPPRATCAVVAGAGSRRNGPRGPRGLEHGGEDVRGSPGTGGEARCPAVIVSCETHCAEPIRRRMLEATGRGFAVGDAVDLVLAQWRVERPDVDTSPMAVLGRVARLSRLVEREMKEFLAHFDLEPGEFEVLTTLRRAGAADGLTAGAFLNAALVTAGAITNRIDRMAAKGLVLRVPDRADRRVVRIRLTDQGRERVDSMLAAHMARCATLLEPLDPPTQEAVAGALRTLLERFE</sequence>
<proteinExistence type="predicted"/>
<dbReference type="AlphaFoldDB" id="K0K4N1"/>
<evidence type="ECO:0000313" key="6">
    <source>
        <dbReference type="EMBL" id="CCH31488.1"/>
    </source>
</evidence>
<feature type="compositionally biased region" description="Basic and acidic residues" evidence="4">
    <location>
        <begin position="42"/>
        <end position="52"/>
    </location>
</feature>
<dbReference type="InterPro" id="IPR039422">
    <property type="entry name" value="MarR/SlyA-like"/>
</dbReference>
<dbReference type="PATRIC" id="fig|1179773.3.peg.4205"/>
<dbReference type="HOGENOM" id="CLU_083287_27_5_11"/>
<keyword evidence="3" id="KW-0804">Transcription</keyword>
<dbReference type="PROSITE" id="PS50995">
    <property type="entry name" value="HTH_MARR_2"/>
    <property type="match status" value="1"/>
</dbReference>
<dbReference type="PANTHER" id="PTHR33164:SF104">
    <property type="entry name" value="TRANSCRIPTIONAL REGULATORY PROTEIN"/>
    <property type="match status" value="1"/>
</dbReference>
<feature type="region of interest" description="Disordered" evidence="4">
    <location>
        <begin position="30"/>
        <end position="60"/>
    </location>
</feature>
<evidence type="ECO:0000256" key="4">
    <source>
        <dbReference type="SAM" id="MobiDB-lite"/>
    </source>
</evidence>
<dbReference type="Pfam" id="PF12802">
    <property type="entry name" value="MarR_2"/>
    <property type="match status" value="1"/>
</dbReference>
<evidence type="ECO:0000313" key="7">
    <source>
        <dbReference type="Proteomes" id="UP000006281"/>
    </source>
</evidence>
<dbReference type="PROSITE" id="PS01117">
    <property type="entry name" value="HTH_MARR_1"/>
    <property type="match status" value="1"/>
</dbReference>
<dbReference type="InterPro" id="IPR036390">
    <property type="entry name" value="WH_DNA-bd_sf"/>
</dbReference>
<evidence type="ECO:0000256" key="1">
    <source>
        <dbReference type="ARBA" id="ARBA00023015"/>
    </source>
</evidence>
<dbReference type="InterPro" id="IPR023187">
    <property type="entry name" value="Tscrpt_reg_MarR-type_CS"/>
</dbReference>
<protein>
    <recommendedName>
        <fullName evidence="5">HTH marR-type domain-containing protein</fullName>
    </recommendedName>
</protein>
<keyword evidence="1" id="KW-0805">Transcription regulation</keyword>
<accession>K0K4N1</accession>
<dbReference type="GO" id="GO:0003700">
    <property type="term" value="F:DNA-binding transcription factor activity"/>
    <property type="evidence" value="ECO:0007669"/>
    <property type="project" value="InterPro"/>
</dbReference>
<reference evidence="6 7" key="1">
    <citation type="journal article" date="2012" name="BMC Genomics">
        <title>Complete genome sequence of Saccharothrix espanaensis DSM 44229T and comparison to the other completely sequenced Pseudonocardiaceae.</title>
        <authorList>
            <person name="Strobel T."/>
            <person name="Al-Dilaimi A."/>
            <person name="Blom J."/>
            <person name="Gessner A."/>
            <person name="Kalinowski J."/>
            <person name="Luzhetska M."/>
            <person name="Puhler A."/>
            <person name="Szczepanowski R."/>
            <person name="Bechthold A."/>
            <person name="Ruckert C."/>
        </authorList>
    </citation>
    <scope>NUCLEOTIDE SEQUENCE [LARGE SCALE GENOMIC DNA]</scope>
    <source>
        <strain evidence="7">ATCC 51144 / DSM 44229 / JCM 9112 / NBRC 15066 / NRRL 15764</strain>
    </source>
</reference>
<evidence type="ECO:0000256" key="2">
    <source>
        <dbReference type="ARBA" id="ARBA00023125"/>
    </source>
</evidence>
<dbReference type="EMBL" id="HE804045">
    <property type="protein sequence ID" value="CCH31488.1"/>
    <property type="molecule type" value="Genomic_DNA"/>
</dbReference>
<organism evidence="6 7">
    <name type="scientific">Saccharothrix espanaensis (strain ATCC 51144 / DSM 44229 / JCM 9112 / NBRC 15066 / NRRL 15764)</name>
    <dbReference type="NCBI Taxonomy" id="1179773"/>
    <lineage>
        <taxon>Bacteria</taxon>
        <taxon>Bacillati</taxon>
        <taxon>Actinomycetota</taxon>
        <taxon>Actinomycetes</taxon>
        <taxon>Pseudonocardiales</taxon>
        <taxon>Pseudonocardiaceae</taxon>
        <taxon>Saccharothrix</taxon>
    </lineage>
</organism>
<feature type="domain" description="HTH marR-type" evidence="5">
    <location>
        <begin position="114"/>
        <end position="252"/>
    </location>
</feature>
<dbReference type="GO" id="GO:0006950">
    <property type="term" value="P:response to stress"/>
    <property type="evidence" value="ECO:0007669"/>
    <property type="project" value="TreeGrafter"/>
</dbReference>
<dbReference type="KEGG" id="sesp:BN6_42010"/>
<name>K0K4N1_SACES</name>
<dbReference type="GO" id="GO:0003677">
    <property type="term" value="F:DNA binding"/>
    <property type="evidence" value="ECO:0007669"/>
    <property type="project" value="UniProtKB-KW"/>
</dbReference>
<evidence type="ECO:0000259" key="5">
    <source>
        <dbReference type="PROSITE" id="PS50995"/>
    </source>
</evidence>
<dbReference type="SMART" id="SM00347">
    <property type="entry name" value="HTH_MARR"/>
    <property type="match status" value="1"/>
</dbReference>
<dbReference type="InterPro" id="IPR000835">
    <property type="entry name" value="HTH_MarR-typ"/>
</dbReference>
<dbReference type="STRING" id="1179773.BN6_42010"/>
<keyword evidence="2" id="KW-0238">DNA-binding</keyword>
<dbReference type="Gene3D" id="1.10.10.10">
    <property type="entry name" value="Winged helix-like DNA-binding domain superfamily/Winged helix DNA-binding domain"/>
    <property type="match status" value="1"/>
</dbReference>
<dbReference type="InterPro" id="IPR036388">
    <property type="entry name" value="WH-like_DNA-bd_sf"/>
</dbReference>
<gene>
    <name evidence="6" type="ordered locus">BN6_42010</name>
</gene>
<dbReference type="eggNOG" id="COG1846">
    <property type="taxonomic scope" value="Bacteria"/>
</dbReference>
<dbReference type="SUPFAM" id="SSF46785">
    <property type="entry name" value="Winged helix' DNA-binding domain"/>
    <property type="match status" value="1"/>
</dbReference>
<feature type="compositionally biased region" description="Low complexity" evidence="4">
    <location>
        <begin position="30"/>
        <end position="41"/>
    </location>
</feature>